<proteinExistence type="predicted"/>
<dbReference type="Proteomes" id="UP000629265">
    <property type="component" value="Unassembled WGS sequence"/>
</dbReference>
<sequence>MKYKYFEGLFYPEDGSYESIPAGAIDVSEDEYRKAMGRAPGSTFSVDDSGIVSVIPVPEPTREQYIAQAETHKQFLLEESRQKITVWQTKLLMGRALTDDESAGLNAWIDYIDAVTAIDTSTAPDIKWPMPPGGPAS</sequence>
<accession>A0ABD7W1M8</accession>
<dbReference type="RefSeq" id="WP_202197015.1">
    <property type="nucleotide sequence ID" value="NZ_CACRYR010000033.1"/>
</dbReference>
<reference evidence="1 2" key="1">
    <citation type="submission" date="2019-11" db="EMBL/GenBank/DDBJ databases">
        <authorList>
            <person name="Haines EK M."/>
        </authorList>
    </citation>
    <scope>NUCLEOTIDE SEQUENCE [LARGE SCALE GENOMIC DNA]</scope>
    <source>
        <strain evidence="1">KR2729</strain>
    </source>
</reference>
<gene>
    <name evidence="1" type="primary">tfaE_1</name>
    <name evidence="1" type="ORF">IDONEFKE_02540</name>
</gene>
<evidence type="ECO:0000313" key="1">
    <source>
        <dbReference type="EMBL" id="VZR10101.1"/>
    </source>
</evidence>
<dbReference type="InterPro" id="IPR051220">
    <property type="entry name" value="TFA_Chaperone"/>
</dbReference>
<evidence type="ECO:0000313" key="2">
    <source>
        <dbReference type="Proteomes" id="UP000629265"/>
    </source>
</evidence>
<dbReference type="EMBL" id="CACRYR010000033">
    <property type="protein sequence ID" value="VZR10101.1"/>
    <property type="molecule type" value="Genomic_DNA"/>
</dbReference>
<dbReference type="PANTHER" id="PTHR34413:SF2">
    <property type="entry name" value="PROPHAGE TAIL FIBER ASSEMBLY PROTEIN HOMOLOG TFAE-RELATED"/>
    <property type="match status" value="1"/>
</dbReference>
<name>A0ABD7W1M8_ECOLX</name>
<protein>
    <submittedName>
        <fullName evidence="1">Prophage tail fiber assembly protein TfaE</fullName>
    </submittedName>
</protein>
<dbReference type="InterPro" id="IPR003458">
    <property type="entry name" value="Phage_T4_Gp38_tail_assem"/>
</dbReference>
<dbReference type="PANTHER" id="PTHR34413">
    <property type="entry name" value="PROPHAGE TAIL FIBER ASSEMBLY PROTEIN HOMOLOG TFAE-RELATED-RELATED"/>
    <property type="match status" value="1"/>
</dbReference>
<organism evidence="1 2">
    <name type="scientific">Escherichia coli</name>
    <dbReference type="NCBI Taxonomy" id="562"/>
    <lineage>
        <taxon>Bacteria</taxon>
        <taxon>Pseudomonadati</taxon>
        <taxon>Pseudomonadota</taxon>
        <taxon>Gammaproteobacteria</taxon>
        <taxon>Enterobacterales</taxon>
        <taxon>Enterobacteriaceae</taxon>
        <taxon>Escherichia</taxon>
    </lineage>
</organism>
<dbReference type="AlphaFoldDB" id="A0ABD7W1M8"/>
<dbReference type="Pfam" id="PF02413">
    <property type="entry name" value="Caudo_TAP"/>
    <property type="match status" value="1"/>
</dbReference>
<comment type="caution">
    <text evidence="1">The sequence shown here is derived from an EMBL/GenBank/DDBJ whole genome shotgun (WGS) entry which is preliminary data.</text>
</comment>